<evidence type="ECO:0000259" key="2">
    <source>
        <dbReference type="Pfam" id="PF21294"/>
    </source>
</evidence>
<name>A0ABZ0W8D7_9BACT</name>
<accession>A0ABZ0W8D7</accession>
<dbReference type="Gene3D" id="2.60.120.200">
    <property type="match status" value="1"/>
</dbReference>
<dbReference type="EMBL" id="CP139960">
    <property type="protein sequence ID" value="WQD38863.1"/>
    <property type="molecule type" value="Genomic_DNA"/>
</dbReference>
<feature type="region of interest" description="Disordered" evidence="1">
    <location>
        <begin position="31"/>
        <end position="52"/>
    </location>
</feature>
<proteinExistence type="predicted"/>
<protein>
    <recommendedName>
        <fullName evidence="2">Polysaccharide lyase 14 domain-containing protein</fullName>
    </recommendedName>
</protein>
<feature type="domain" description="Polysaccharide lyase 14" evidence="2">
    <location>
        <begin position="112"/>
        <end position="280"/>
    </location>
</feature>
<dbReference type="PANTHER" id="PTHR40124">
    <property type="match status" value="1"/>
</dbReference>
<dbReference type="InterPro" id="IPR048958">
    <property type="entry name" value="Polysacc_lyase_14"/>
</dbReference>
<dbReference type="PANTHER" id="PTHR40124:SF1">
    <property type="entry name" value="DISAGGREGATASE RELATED REPEAT PROTEIN"/>
    <property type="match status" value="1"/>
</dbReference>
<sequence>MIRSIKITLLLICLFASLYFTGCGKRNNGDSFIPDQEIKKPSPGNNDPDSKTINFNRTDGTYTKAMAAGDFGVPIEMTWQNTDIISNQARVRIPANTLSQGNIVNIDVADGTEYELSFKVKFGNGFDWSRGGKLGFGFHIGNGYTGCNKADNGLGGSARLMWYNATGSKTNKVTSGSYFRPYVYYKDMPETCGNSFGKQSKELTIDTWYTIKIKVKSNTGSNTDGLVVYEVDGENLLTQAIRWTTNDAYRKIKYITFHTFRGGSQEYWQATTDGNIFYDDVVIKRIAG</sequence>
<evidence type="ECO:0000313" key="4">
    <source>
        <dbReference type="Proteomes" id="UP001325680"/>
    </source>
</evidence>
<keyword evidence="4" id="KW-1185">Reference proteome</keyword>
<gene>
    <name evidence="3" type="ORF">U0035_01730</name>
</gene>
<dbReference type="RefSeq" id="WP_114793282.1">
    <property type="nucleotide sequence ID" value="NZ_CP139960.1"/>
</dbReference>
<feature type="compositionally biased region" description="Polar residues" evidence="1">
    <location>
        <begin position="43"/>
        <end position="52"/>
    </location>
</feature>
<evidence type="ECO:0000313" key="3">
    <source>
        <dbReference type="EMBL" id="WQD38863.1"/>
    </source>
</evidence>
<reference evidence="3 4" key="1">
    <citation type="submission" date="2023-12" db="EMBL/GenBank/DDBJ databases">
        <title>Genome sequencing and assembly of bacterial species from a model synthetic community.</title>
        <authorList>
            <person name="Hogle S.L."/>
        </authorList>
    </citation>
    <scope>NUCLEOTIDE SEQUENCE [LARGE SCALE GENOMIC DNA]</scope>
    <source>
        <strain evidence="3 4">HAMBI_3031</strain>
    </source>
</reference>
<organism evidence="3 4">
    <name type="scientific">Niabella yanshanensis</name>
    <dbReference type="NCBI Taxonomy" id="577386"/>
    <lineage>
        <taxon>Bacteria</taxon>
        <taxon>Pseudomonadati</taxon>
        <taxon>Bacteroidota</taxon>
        <taxon>Chitinophagia</taxon>
        <taxon>Chitinophagales</taxon>
        <taxon>Chitinophagaceae</taxon>
        <taxon>Niabella</taxon>
    </lineage>
</organism>
<dbReference type="Pfam" id="PF21294">
    <property type="entry name" value="Polysacc_lyase_14"/>
    <property type="match status" value="1"/>
</dbReference>
<dbReference type="Proteomes" id="UP001325680">
    <property type="component" value="Chromosome"/>
</dbReference>
<evidence type="ECO:0000256" key="1">
    <source>
        <dbReference type="SAM" id="MobiDB-lite"/>
    </source>
</evidence>